<reference evidence="2" key="1">
    <citation type="submission" date="2022-08" db="EMBL/GenBank/DDBJ databases">
        <title>Novel sulphate-reducing endosymbionts in the free-living metamonad Anaeramoeba.</title>
        <authorList>
            <person name="Jerlstrom-Hultqvist J."/>
            <person name="Cepicka I."/>
            <person name="Gallot-Lavallee L."/>
            <person name="Salas-Leiva D."/>
            <person name="Curtis B.A."/>
            <person name="Zahonova K."/>
            <person name="Pipaliya S."/>
            <person name="Dacks J."/>
            <person name="Roger A.J."/>
        </authorList>
    </citation>
    <scope>NUCLEOTIDE SEQUENCE</scope>
    <source>
        <strain evidence="2">Busselton2</strain>
    </source>
</reference>
<protein>
    <recommendedName>
        <fullName evidence="1">Phosphoribulokinase/uridine kinase domain-containing protein</fullName>
    </recommendedName>
</protein>
<accession>A0AAV7Z5Z3</accession>
<evidence type="ECO:0000313" key="3">
    <source>
        <dbReference type="Proteomes" id="UP001146793"/>
    </source>
</evidence>
<organism evidence="2 3">
    <name type="scientific">Anaeramoeba flamelloides</name>
    <dbReference type="NCBI Taxonomy" id="1746091"/>
    <lineage>
        <taxon>Eukaryota</taxon>
        <taxon>Metamonada</taxon>
        <taxon>Anaeramoebidae</taxon>
        <taxon>Anaeramoeba</taxon>
    </lineage>
</organism>
<feature type="domain" description="Phosphoribulokinase/uridine kinase" evidence="1">
    <location>
        <begin position="109"/>
        <end position="155"/>
    </location>
</feature>
<dbReference type="AlphaFoldDB" id="A0AAV7Z5Z3"/>
<dbReference type="InterPro" id="IPR027417">
    <property type="entry name" value="P-loop_NTPase"/>
</dbReference>
<evidence type="ECO:0000259" key="1">
    <source>
        <dbReference type="Pfam" id="PF00485"/>
    </source>
</evidence>
<dbReference type="Pfam" id="PF00485">
    <property type="entry name" value="PRK"/>
    <property type="match status" value="1"/>
</dbReference>
<dbReference type="InterPro" id="IPR006083">
    <property type="entry name" value="PRK/URK"/>
</dbReference>
<dbReference type="SUPFAM" id="SSF52540">
    <property type="entry name" value="P-loop containing nucleoside triphosphate hydrolases"/>
    <property type="match status" value="1"/>
</dbReference>
<dbReference type="GO" id="GO:0005524">
    <property type="term" value="F:ATP binding"/>
    <property type="evidence" value="ECO:0007669"/>
    <property type="project" value="InterPro"/>
</dbReference>
<gene>
    <name evidence="2" type="ORF">M0812_19717</name>
</gene>
<dbReference type="EMBL" id="JANTQA010000040">
    <property type="protein sequence ID" value="KAJ3435528.1"/>
    <property type="molecule type" value="Genomic_DNA"/>
</dbReference>
<evidence type="ECO:0000313" key="2">
    <source>
        <dbReference type="EMBL" id="KAJ3435528.1"/>
    </source>
</evidence>
<dbReference type="PANTHER" id="PTHR10285">
    <property type="entry name" value="URIDINE KINASE"/>
    <property type="match status" value="1"/>
</dbReference>
<comment type="caution">
    <text evidence="2">The sequence shown here is derived from an EMBL/GenBank/DDBJ whole genome shotgun (WGS) entry which is preliminary data.</text>
</comment>
<proteinExistence type="predicted"/>
<sequence>MFYQKIFGKKNNKKKKEEVKKVRYLPKYVPRKKRRRKKSKPCLVVGISGATRSGKTSLVMGLQELYLSNVMLGDHYFSLEKVVELKNNWDHPEAIDHDLFLKEAKEKYQQAKNENCDFLIIEGFMLFWDDRMLDLLDIKIWLEIDRETCYTRRMKTKRVSENYFNEKLWPNYVEYNKLVKNKVQDLLIYESEDQNTLLSKVEKMLLDH</sequence>
<dbReference type="Proteomes" id="UP001146793">
    <property type="component" value="Unassembled WGS sequence"/>
</dbReference>
<dbReference type="Gene3D" id="3.40.50.300">
    <property type="entry name" value="P-loop containing nucleotide triphosphate hydrolases"/>
    <property type="match status" value="1"/>
</dbReference>
<dbReference type="GO" id="GO:0016301">
    <property type="term" value="F:kinase activity"/>
    <property type="evidence" value="ECO:0007669"/>
    <property type="project" value="InterPro"/>
</dbReference>
<name>A0AAV7Z5Z3_9EUKA</name>